<reference evidence="3" key="1">
    <citation type="submission" date="2021-01" db="EMBL/GenBank/DDBJ databases">
        <authorList>
            <person name="Corre E."/>
            <person name="Pelletier E."/>
            <person name="Niang G."/>
            <person name="Scheremetjew M."/>
            <person name="Finn R."/>
            <person name="Kale V."/>
            <person name="Holt S."/>
            <person name="Cochrane G."/>
            <person name="Meng A."/>
            <person name="Brown T."/>
            <person name="Cohen L."/>
        </authorList>
    </citation>
    <scope>NUCLEOTIDE SEQUENCE</scope>
    <source>
        <strain evidence="3">CCMP826</strain>
    </source>
</reference>
<name>A0A7S2HC50_9STRA</name>
<dbReference type="AlphaFoldDB" id="A0A7S2HC50"/>
<gene>
    <name evidence="3" type="ORF">HTAM1171_LOCUS4692</name>
</gene>
<dbReference type="Gene3D" id="2.60.40.10">
    <property type="entry name" value="Immunoglobulins"/>
    <property type="match status" value="1"/>
</dbReference>
<proteinExistence type="predicted"/>
<dbReference type="CDD" id="cd00063">
    <property type="entry name" value="FN3"/>
    <property type="match status" value="1"/>
</dbReference>
<dbReference type="PROSITE" id="PS50853">
    <property type="entry name" value="FN3"/>
    <property type="match status" value="1"/>
</dbReference>
<feature type="domain" description="Fibronectin type-III" evidence="2">
    <location>
        <begin position="2"/>
        <end position="102"/>
    </location>
</feature>
<dbReference type="InterPro" id="IPR013783">
    <property type="entry name" value="Ig-like_fold"/>
</dbReference>
<dbReference type="Pfam" id="PF00041">
    <property type="entry name" value="fn3"/>
    <property type="match status" value="1"/>
</dbReference>
<dbReference type="EMBL" id="HBGV01007672">
    <property type="protein sequence ID" value="CAD9486359.1"/>
    <property type="molecule type" value="Transcribed_RNA"/>
</dbReference>
<dbReference type="InterPro" id="IPR003961">
    <property type="entry name" value="FN3_dom"/>
</dbReference>
<evidence type="ECO:0000256" key="1">
    <source>
        <dbReference type="SAM" id="MobiDB-lite"/>
    </source>
</evidence>
<feature type="region of interest" description="Disordered" evidence="1">
    <location>
        <begin position="45"/>
        <end position="69"/>
    </location>
</feature>
<organism evidence="3">
    <name type="scientific">Helicotheca tamesis</name>
    <dbReference type="NCBI Taxonomy" id="374047"/>
    <lineage>
        <taxon>Eukaryota</taxon>
        <taxon>Sar</taxon>
        <taxon>Stramenopiles</taxon>
        <taxon>Ochrophyta</taxon>
        <taxon>Bacillariophyta</taxon>
        <taxon>Mediophyceae</taxon>
        <taxon>Lithodesmiophycidae</taxon>
        <taxon>Lithodesmiales</taxon>
        <taxon>Lithodesmiaceae</taxon>
        <taxon>Helicotheca</taxon>
    </lineage>
</organism>
<evidence type="ECO:0000259" key="2">
    <source>
        <dbReference type="PROSITE" id="PS50853"/>
    </source>
</evidence>
<sequence>MSIEAPKLELVEVSETTITVTFVPSPSTTSYELNWKEYQQNWENHGKSAPISTEGKPEGKPVQEDAVELQPQTTYSVRLIALDADGNKGEPGKPLIVDTEAHPCGRLFR</sequence>
<protein>
    <recommendedName>
        <fullName evidence="2">Fibronectin type-III domain-containing protein</fullName>
    </recommendedName>
</protein>
<dbReference type="SUPFAM" id="SSF49265">
    <property type="entry name" value="Fibronectin type III"/>
    <property type="match status" value="1"/>
</dbReference>
<accession>A0A7S2HC50</accession>
<feature type="region of interest" description="Disordered" evidence="1">
    <location>
        <begin position="85"/>
        <end position="109"/>
    </location>
</feature>
<evidence type="ECO:0000313" key="3">
    <source>
        <dbReference type="EMBL" id="CAD9486359.1"/>
    </source>
</evidence>
<dbReference type="InterPro" id="IPR036116">
    <property type="entry name" value="FN3_sf"/>
</dbReference>